<dbReference type="EMBL" id="METD01000001">
    <property type="protein sequence ID" value="OGB73884.1"/>
    <property type="molecule type" value="Genomic_DNA"/>
</dbReference>
<dbReference type="Pfam" id="PF01381">
    <property type="entry name" value="HTH_3"/>
    <property type="match status" value="1"/>
</dbReference>
<dbReference type="InterPro" id="IPR001387">
    <property type="entry name" value="Cro/C1-type_HTH"/>
</dbReference>
<comment type="caution">
    <text evidence="2">The sequence shown here is derived from an EMBL/GenBank/DDBJ whole genome shotgun (WGS) entry which is preliminary data.</text>
</comment>
<name>A0A1F4NQY8_UNCK3</name>
<dbReference type="AlphaFoldDB" id="A0A1F4NQY8"/>
<protein>
    <recommendedName>
        <fullName evidence="1">HTH cro/C1-type domain-containing protein</fullName>
    </recommendedName>
</protein>
<dbReference type="Gene3D" id="1.10.260.40">
    <property type="entry name" value="lambda repressor-like DNA-binding domains"/>
    <property type="match status" value="1"/>
</dbReference>
<proteinExistence type="predicted"/>
<dbReference type="InterPro" id="IPR010982">
    <property type="entry name" value="Lambda_DNA-bd_dom_sf"/>
</dbReference>
<reference evidence="2 3" key="1">
    <citation type="journal article" date="2016" name="Nat. Commun.">
        <title>Thousands of microbial genomes shed light on interconnected biogeochemical processes in an aquifer system.</title>
        <authorList>
            <person name="Anantharaman K."/>
            <person name="Brown C.T."/>
            <person name="Hug L.A."/>
            <person name="Sharon I."/>
            <person name="Castelle C.J."/>
            <person name="Probst A.J."/>
            <person name="Thomas B.C."/>
            <person name="Singh A."/>
            <person name="Wilkins M.J."/>
            <person name="Karaoz U."/>
            <person name="Brodie E.L."/>
            <person name="Williams K.H."/>
            <person name="Hubbard S.S."/>
            <person name="Banfield J.F."/>
        </authorList>
    </citation>
    <scope>NUCLEOTIDE SEQUENCE [LARGE SCALE GENOMIC DNA]</scope>
</reference>
<organism evidence="2 3">
    <name type="scientific">candidate division Kazan bacterium RIFCSPLOWO2_01_FULL_45_19</name>
    <dbReference type="NCBI Taxonomy" id="1798538"/>
    <lineage>
        <taxon>Bacteria</taxon>
        <taxon>Bacteria division Kazan-3B-28</taxon>
    </lineage>
</organism>
<feature type="domain" description="HTH cro/C1-type" evidence="1">
    <location>
        <begin position="32"/>
        <end position="87"/>
    </location>
</feature>
<dbReference type="CDD" id="cd00093">
    <property type="entry name" value="HTH_XRE"/>
    <property type="match status" value="1"/>
</dbReference>
<sequence length="88" mass="10014">MNKTFITKIRQDKEFQRLYDIEKKKLDIAIALAKARQKKGMTQGQVAKKAGVSWETVSRIENGRVNSSVEVLSRLFAAVGKRLDFEIS</sequence>
<gene>
    <name evidence="2" type="ORF">A3K51_02855</name>
</gene>
<evidence type="ECO:0000313" key="2">
    <source>
        <dbReference type="EMBL" id="OGB73884.1"/>
    </source>
</evidence>
<accession>A0A1F4NQY8</accession>
<dbReference type="SMART" id="SM00530">
    <property type="entry name" value="HTH_XRE"/>
    <property type="match status" value="1"/>
</dbReference>
<dbReference type="Proteomes" id="UP000178085">
    <property type="component" value="Unassembled WGS sequence"/>
</dbReference>
<dbReference type="GO" id="GO:0003677">
    <property type="term" value="F:DNA binding"/>
    <property type="evidence" value="ECO:0007669"/>
    <property type="project" value="InterPro"/>
</dbReference>
<evidence type="ECO:0000259" key="1">
    <source>
        <dbReference type="PROSITE" id="PS50943"/>
    </source>
</evidence>
<dbReference type="SUPFAM" id="SSF47413">
    <property type="entry name" value="lambda repressor-like DNA-binding domains"/>
    <property type="match status" value="1"/>
</dbReference>
<dbReference type="PROSITE" id="PS50943">
    <property type="entry name" value="HTH_CROC1"/>
    <property type="match status" value="1"/>
</dbReference>
<evidence type="ECO:0000313" key="3">
    <source>
        <dbReference type="Proteomes" id="UP000178085"/>
    </source>
</evidence>